<name>A0A6A6BDC5_9PEZI</name>
<keyword evidence="2" id="KW-0812">Transmembrane</keyword>
<keyword evidence="4" id="KW-1185">Reference proteome</keyword>
<accession>A0A6A6BDC5</accession>
<dbReference type="GeneID" id="54296506"/>
<sequence>MLVSKQHPRRKLTIKLPERLLFFLRNAPLFFNMHSSPQPSYYTIHLGTWTNWSRGPVFGATLTLNQRDGALLIAFVALFVTIVGTNFWRLACYALHSYRSTEMPRDALHHQVQAALRNSANGTSGTWSLVTILKAWKKDSKRPYYRVLPLIALAMCVMGAFAAASGFSSSISTALGNEVLIRSEHCGHINLKSNSTITDIDTTLFPYWTDHTVAYANYATQCYANNSINRESCNFYIRERLLPAQITKNTSCPFGGDICRSPNHSLVLDSGLLNAHDDLGVNLPPDKQFYYRTKVLCSPVKTESYQRLHTYTKNGITNTFVIYYYGNLIDEDYNLPNQDSHFQMRVNSDFTTDKMVTDADYTISQIEAVFGNGSYSTFYPIPELAYPNADISFFFLSANDVAFAQDVNDDWYSAHKASPGTYVLNGIRHHLRLQDSPGSVLACANQHQWCITKDHCTALLSFDDAIQSVGDLIGSSNELYNRLYWAIAAFIQSTPTVENIVRSLRTQALTARASLTNGVQGPLADNQWQLEVESWFNTVLATIQGMYVDVATGPSNKDVLPYLNRPGSKEQHYFCNNQKIRSTAYTNFSLFGLTLILALGTIIIIISTFLEPIVSFILRCRRADTYAHLEWGANETLQLQRLAHEGVGLGRWKRCEEAVPVTERGDVLGVLDLEEKGHVRLKAPVSGWEEEEEEEEGKATVMTAVEETQKGGSDSDVGSERRGTSVGSKLTEERQQRREE</sequence>
<dbReference type="AlphaFoldDB" id="A0A6A6BDC5"/>
<evidence type="ECO:0000256" key="1">
    <source>
        <dbReference type="SAM" id="MobiDB-lite"/>
    </source>
</evidence>
<dbReference type="OrthoDB" id="3540210at2759"/>
<evidence type="ECO:0000313" key="3">
    <source>
        <dbReference type="EMBL" id="KAF2142170.1"/>
    </source>
</evidence>
<reference evidence="3" key="1">
    <citation type="journal article" date="2020" name="Stud. Mycol.">
        <title>101 Dothideomycetes genomes: a test case for predicting lifestyles and emergence of pathogens.</title>
        <authorList>
            <person name="Haridas S."/>
            <person name="Albert R."/>
            <person name="Binder M."/>
            <person name="Bloem J."/>
            <person name="Labutti K."/>
            <person name="Salamov A."/>
            <person name="Andreopoulos B."/>
            <person name="Baker S."/>
            <person name="Barry K."/>
            <person name="Bills G."/>
            <person name="Bluhm B."/>
            <person name="Cannon C."/>
            <person name="Castanera R."/>
            <person name="Culley D."/>
            <person name="Daum C."/>
            <person name="Ezra D."/>
            <person name="Gonzalez J."/>
            <person name="Henrissat B."/>
            <person name="Kuo A."/>
            <person name="Liang C."/>
            <person name="Lipzen A."/>
            <person name="Lutzoni F."/>
            <person name="Magnuson J."/>
            <person name="Mondo S."/>
            <person name="Nolan M."/>
            <person name="Ohm R."/>
            <person name="Pangilinan J."/>
            <person name="Park H.-J."/>
            <person name="Ramirez L."/>
            <person name="Alfaro M."/>
            <person name="Sun H."/>
            <person name="Tritt A."/>
            <person name="Yoshinaga Y."/>
            <person name="Zwiers L.-H."/>
            <person name="Turgeon B."/>
            <person name="Goodwin S."/>
            <person name="Spatafora J."/>
            <person name="Crous P."/>
            <person name="Grigoriev I."/>
        </authorList>
    </citation>
    <scope>NUCLEOTIDE SEQUENCE</scope>
    <source>
        <strain evidence="3">CBS 121167</strain>
    </source>
</reference>
<gene>
    <name evidence="3" type="ORF">K452DRAFT_270946</name>
</gene>
<proteinExistence type="predicted"/>
<evidence type="ECO:0000256" key="2">
    <source>
        <dbReference type="SAM" id="Phobius"/>
    </source>
</evidence>
<evidence type="ECO:0000313" key="4">
    <source>
        <dbReference type="Proteomes" id="UP000799438"/>
    </source>
</evidence>
<dbReference type="RefSeq" id="XP_033397882.1">
    <property type="nucleotide sequence ID" value="XM_033539010.1"/>
</dbReference>
<feature type="transmembrane region" description="Helical" evidence="2">
    <location>
        <begin position="588"/>
        <end position="610"/>
    </location>
</feature>
<protein>
    <submittedName>
        <fullName evidence="3">Uncharacterized protein</fullName>
    </submittedName>
</protein>
<feature type="transmembrane region" description="Helical" evidence="2">
    <location>
        <begin position="70"/>
        <end position="95"/>
    </location>
</feature>
<organism evidence="3 4">
    <name type="scientific">Aplosporella prunicola CBS 121167</name>
    <dbReference type="NCBI Taxonomy" id="1176127"/>
    <lineage>
        <taxon>Eukaryota</taxon>
        <taxon>Fungi</taxon>
        <taxon>Dikarya</taxon>
        <taxon>Ascomycota</taxon>
        <taxon>Pezizomycotina</taxon>
        <taxon>Dothideomycetes</taxon>
        <taxon>Dothideomycetes incertae sedis</taxon>
        <taxon>Botryosphaeriales</taxon>
        <taxon>Aplosporellaceae</taxon>
        <taxon>Aplosporella</taxon>
    </lineage>
</organism>
<dbReference type="EMBL" id="ML995485">
    <property type="protein sequence ID" value="KAF2142170.1"/>
    <property type="molecule type" value="Genomic_DNA"/>
</dbReference>
<dbReference type="Proteomes" id="UP000799438">
    <property type="component" value="Unassembled WGS sequence"/>
</dbReference>
<feature type="compositionally biased region" description="Basic and acidic residues" evidence="1">
    <location>
        <begin position="730"/>
        <end position="740"/>
    </location>
</feature>
<keyword evidence="2" id="KW-1133">Transmembrane helix</keyword>
<feature type="region of interest" description="Disordered" evidence="1">
    <location>
        <begin position="684"/>
        <end position="740"/>
    </location>
</feature>
<feature type="transmembrane region" description="Helical" evidence="2">
    <location>
        <begin position="147"/>
        <end position="167"/>
    </location>
</feature>
<keyword evidence="2" id="KW-0472">Membrane</keyword>